<dbReference type="EMBL" id="DUZY01000008">
    <property type="protein sequence ID" value="DAD47037.1"/>
    <property type="molecule type" value="Genomic_DNA"/>
</dbReference>
<name>A0A822ZQ67_NELNU</name>
<dbReference type="AlphaFoldDB" id="A0A822ZQ67"/>
<sequence>MCDLKAASKDKDKLSKGSSSHDDIPYDFERKEKFKMVIGGPKKDVQASSLCSLSSRDRSSTPKSILNGDPSFSMPIDSSQKVDHSEKEGSRTSDVSVAKGIAKTAALAAASEADSSEACSTREQKQKAERLNGGHGTLKV</sequence>
<comment type="caution">
    <text evidence="2">The sequence shown here is derived from an EMBL/GenBank/DDBJ whole genome shotgun (WGS) entry which is preliminary data.</text>
</comment>
<feature type="region of interest" description="Disordered" evidence="1">
    <location>
        <begin position="1"/>
        <end position="25"/>
    </location>
</feature>
<feature type="compositionally biased region" description="Basic and acidic residues" evidence="1">
    <location>
        <begin position="80"/>
        <end position="91"/>
    </location>
</feature>
<feature type="compositionally biased region" description="Basic and acidic residues" evidence="1">
    <location>
        <begin position="120"/>
        <end position="132"/>
    </location>
</feature>
<reference evidence="2 3" key="1">
    <citation type="journal article" date="2020" name="Mol. Biol. Evol.">
        <title>Distinct Expression and Methylation Patterns for Genes with Different Fates following a Single Whole-Genome Duplication in Flowering Plants.</title>
        <authorList>
            <person name="Shi T."/>
            <person name="Rahmani R.S."/>
            <person name="Gugger P.F."/>
            <person name="Wang M."/>
            <person name="Li H."/>
            <person name="Zhang Y."/>
            <person name="Li Z."/>
            <person name="Wang Q."/>
            <person name="Van de Peer Y."/>
            <person name="Marchal K."/>
            <person name="Chen J."/>
        </authorList>
    </citation>
    <scope>NUCLEOTIDE SEQUENCE [LARGE SCALE GENOMIC DNA]</scope>
    <source>
        <tissue evidence="2">Leaf</tissue>
    </source>
</reference>
<evidence type="ECO:0000313" key="3">
    <source>
        <dbReference type="Proteomes" id="UP000607653"/>
    </source>
</evidence>
<feature type="compositionally biased region" description="Low complexity" evidence="1">
    <location>
        <begin position="110"/>
        <end position="119"/>
    </location>
</feature>
<dbReference type="Proteomes" id="UP000607653">
    <property type="component" value="Unassembled WGS sequence"/>
</dbReference>
<keyword evidence="3" id="KW-1185">Reference proteome</keyword>
<protein>
    <submittedName>
        <fullName evidence="2">Uncharacterized protein</fullName>
    </submittedName>
</protein>
<gene>
    <name evidence="2" type="ORF">HUJ06_016974</name>
</gene>
<accession>A0A822ZQ67</accession>
<evidence type="ECO:0000313" key="2">
    <source>
        <dbReference type="EMBL" id="DAD47037.1"/>
    </source>
</evidence>
<feature type="region of interest" description="Disordered" evidence="1">
    <location>
        <begin position="110"/>
        <end position="140"/>
    </location>
</feature>
<organism evidence="2 3">
    <name type="scientific">Nelumbo nucifera</name>
    <name type="common">Sacred lotus</name>
    <dbReference type="NCBI Taxonomy" id="4432"/>
    <lineage>
        <taxon>Eukaryota</taxon>
        <taxon>Viridiplantae</taxon>
        <taxon>Streptophyta</taxon>
        <taxon>Embryophyta</taxon>
        <taxon>Tracheophyta</taxon>
        <taxon>Spermatophyta</taxon>
        <taxon>Magnoliopsida</taxon>
        <taxon>Proteales</taxon>
        <taxon>Nelumbonaceae</taxon>
        <taxon>Nelumbo</taxon>
    </lineage>
</organism>
<evidence type="ECO:0000256" key="1">
    <source>
        <dbReference type="SAM" id="MobiDB-lite"/>
    </source>
</evidence>
<feature type="region of interest" description="Disordered" evidence="1">
    <location>
        <begin position="44"/>
        <end position="96"/>
    </location>
</feature>
<proteinExistence type="predicted"/>